<dbReference type="InterPro" id="IPR007337">
    <property type="entry name" value="RelB/DinJ"/>
</dbReference>
<evidence type="ECO:0000256" key="1">
    <source>
        <dbReference type="ARBA" id="ARBA00010562"/>
    </source>
</evidence>
<dbReference type="NCBIfam" id="NF008412">
    <property type="entry name" value="PRK11235.1"/>
    <property type="match status" value="1"/>
</dbReference>
<organism evidence="3 4">
    <name type="scientific">Avibacterium avium</name>
    <name type="common">Pasteurella avium</name>
    <dbReference type="NCBI Taxonomy" id="751"/>
    <lineage>
        <taxon>Bacteria</taxon>
        <taxon>Pseudomonadati</taxon>
        <taxon>Pseudomonadota</taxon>
        <taxon>Gammaproteobacteria</taxon>
        <taxon>Pasteurellales</taxon>
        <taxon>Pasteurellaceae</taxon>
        <taxon>Avibacterium</taxon>
    </lineage>
</organism>
<dbReference type="GeneID" id="300133038"/>
<dbReference type="GO" id="GO:0006355">
    <property type="term" value="P:regulation of DNA-templated transcription"/>
    <property type="evidence" value="ECO:0007669"/>
    <property type="project" value="InterPro"/>
</dbReference>
<dbReference type="Proteomes" id="UP000255098">
    <property type="component" value="Unassembled WGS sequence"/>
</dbReference>
<dbReference type="EMBL" id="UGSP01000001">
    <property type="protein sequence ID" value="SUB23806.1"/>
    <property type="molecule type" value="Genomic_DNA"/>
</dbReference>
<protein>
    <submittedName>
        <fullName evidence="3">Antitoxin RelB</fullName>
    </submittedName>
</protein>
<dbReference type="InterPro" id="IPR013321">
    <property type="entry name" value="Arc_rbn_hlx_hlx"/>
</dbReference>
<dbReference type="RefSeq" id="WP_115249106.1">
    <property type="nucleotide sequence ID" value="NZ_JBMMEG010000006.1"/>
</dbReference>
<dbReference type="PANTHER" id="PTHR38781">
    <property type="entry name" value="ANTITOXIN DINJ-RELATED"/>
    <property type="match status" value="1"/>
</dbReference>
<keyword evidence="2" id="KW-1277">Toxin-antitoxin system</keyword>
<dbReference type="AlphaFoldDB" id="A0A379AQ28"/>
<sequence>MATLNIRLDDELKQEAYAALQKMNLTPSEAVRLLFQYVAQNNKFPIQTVLVNDEDLELLETVRHRLAHPEKGIKVSLDEL</sequence>
<evidence type="ECO:0000313" key="3">
    <source>
        <dbReference type="EMBL" id="SUB23806.1"/>
    </source>
</evidence>
<name>A0A379AQ28_AVIAV</name>
<dbReference type="PANTHER" id="PTHR38781:SF1">
    <property type="entry name" value="ANTITOXIN DINJ-RELATED"/>
    <property type="match status" value="1"/>
</dbReference>
<reference evidence="3 4" key="1">
    <citation type="submission" date="2018-06" db="EMBL/GenBank/DDBJ databases">
        <authorList>
            <consortium name="Pathogen Informatics"/>
            <person name="Doyle S."/>
        </authorList>
    </citation>
    <scope>NUCLEOTIDE SEQUENCE [LARGE SCALE GENOMIC DNA]</scope>
    <source>
        <strain evidence="4">NCTC 11297</strain>
    </source>
</reference>
<keyword evidence="4" id="KW-1185">Reference proteome</keyword>
<dbReference type="NCBIfam" id="TIGR02384">
    <property type="entry name" value="RelB_DinJ"/>
    <property type="match status" value="1"/>
</dbReference>
<dbReference type="GO" id="GO:0006351">
    <property type="term" value="P:DNA-templated transcription"/>
    <property type="evidence" value="ECO:0007669"/>
    <property type="project" value="TreeGrafter"/>
</dbReference>
<comment type="similarity">
    <text evidence="1">Belongs to the RelB/DinJ antitoxin family.</text>
</comment>
<gene>
    <name evidence="3" type="primary">relB</name>
    <name evidence="3" type="ORF">NCTC11297_00821</name>
</gene>
<evidence type="ECO:0000313" key="4">
    <source>
        <dbReference type="Proteomes" id="UP000255098"/>
    </source>
</evidence>
<dbReference type="Pfam" id="PF04221">
    <property type="entry name" value="RelB"/>
    <property type="match status" value="1"/>
</dbReference>
<proteinExistence type="inferred from homology"/>
<accession>A0A379AQ28</accession>
<evidence type="ECO:0000256" key="2">
    <source>
        <dbReference type="ARBA" id="ARBA00022649"/>
    </source>
</evidence>
<dbReference type="Gene3D" id="1.10.1220.10">
    <property type="entry name" value="Met repressor-like"/>
    <property type="match status" value="1"/>
</dbReference>